<sequence>MYLQLGVDGFRGLENYDRTTKSCAHFAMLHHLLRDSDGLYTIIYDTKTMKLAVNVDRSRAALKWRDIVVSKKDPPLAFSQANTFLDGDDVKLKEYAPTSRGDHPELGRKRHQIVEK</sequence>
<proteinExistence type="predicted"/>
<protein>
    <submittedName>
        <fullName evidence="4">Uncharacterized protein</fullName>
    </submittedName>
</protein>
<dbReference type="Pfam" id="PF03571">
    <property type="entry name" value="Peptidase_M49"/>
    <property type="match status" value="1"/>
</dbReference>
<evidence type="ECO:0000256" key="3">
    <source>
        <dbReference type="SAM" id="MobiDB-lite"/>
    </source>
</evidence>
<keyword evidence="2" id="KW-0378">Hydrolase</keyword>
<accession>A0A319DIJ6</accession>
<keyword evidence="5" id="KW-1185">Reference proteome</keyword>
<dbReference type="GO" id="GO:0016787">
    <property type="term" value="F:hydrolase activity"/>
    <property type="evidence" value="ECO:0007669"/>
    <property type="project" value="UniProtKB-KW"/>
</dbReference>
<dbReference type="Proteomes" id="UP000247810">
    <property type="component" value="Unassembled WGS sequence"/>
</dbReference>
<reference evidence="4 5" key="1">
    <citation type="submission" date="2018-02" db="EMBL/GenBank/DDBJ databases">
        <title>The genomes of Aspergillus section Nigri reveals drivers in fungal speciation.</title>
        <authorList>
            <consortium name="DOE Joint Genome Institute"/>
            <person name="Vesth T.C."/>
            <person name="Nybo J."/>
            <person name="Theobald S."/>
            <person name="Brandl J."/>
            <person name="Frisvad J.C."/>
            <person name="Nielsen K.F."/>
            <person name="Lyhne E.K."/>
            <person name="Kogle M.E."/>
            <person name="Kuo A."/>
            <person name="Riley R."/>
            <person name="Clum A."/>
            <person name="Nolan M."/>
            <person name="Lipzen A."/>
            <person name="Salamov A."/>
            <person name="Henrissat B."/>
            <person name="Wiebenga A."/>
            <person name="De vries R.P."/>
            <person name="Grigoriev I.V."/>
            <person name="Mortensen U.H."/>
            <person name="Andersen M.R."/>
            <person name="Baker S.E."/>
        </authorList>
    </citation>
    <scope>NUCLEOTIDE SEQUENCE [LARGE SCALE GENOMIC DNA]</scope>
    <source>
        <strain evidence="4 5">CBS 707.79</strain>
    </source>
</reference>
<feature type="region of interest" description="Disordered" evidence="3">
    <location>
        <begin position="95"/>
        <end position="116"/>
    </location>
</feature>
<dbReference type="GO" id="GO:0046872">
    <property type="term" value="F:metal ion binding"/>
    <property type="evidence" value="ECO:0007669"/>
    <property type="project" value="UniProtKB-KW"/>
</dbReference>
<dbReference type="InterPro" id="IPR039461">
    <property type="entry name" value="Peptidase_M49"/>
</dbReference>
<dbReference type="OrthoDB" id="4694525at2759"/>
<evidence type="ECO:0000313" key="5">
    <source>
        <dbReference type="Proteomes" id="UP000247810"/>
    </source>
</evidence>
<gene>
    <name evidence="4" type="ORF">BO71DRAFT_419716</name>
</gene>
<name>A0A319DIJ6_9EURO</name>
<organism evidence="4 5">
    <name type="scientific">Aspergillus ellipticus CBS 707.79</name>
    <dbReference type="NCBI Taxonomy" id="1448320"/>
    <lineage>
        <taxon>Eukaryota</taxon>
        <taxon>Fungi</taxon>
        <taxon>Dikarya</taxon>
        <taxon>Ascomycota</taxon>
        <taxon>Pezizomycotina</taxon>
        <taxon>Eurotiomycetes</taxon>
        <taxon>Eurotiomycetidae</taxon>
        <taxon>Eurotiales</taxon>
        <taxon>Aspergillaceae</taxon>
        <taxon>Aspergillus</taxon>
        <taxon>Aspergillus subgen. Circumdati</taxon>
    </lineage>
</organism>
<dbReference type="VEuPathDB" id="FungiDB:BO71DRAFT_419716"/>
<evidence type="ECO:0000256" key="2">
    <source>
        <dbReference type="ARBA" id="ARBA00022801"/>
    </source>
</evidence>
<evidence type="ECO:0000313" key="4">
    <source>
        <dbReference type="EMBL" id="PYH93877.1"/>
    </source>
</evidence>
<evidence type="ECO:0000256" key="1">
    <source>
        <dbReference type="ARBA" id="ARBA00022723"/>
    </source>
</evidence>
<keyword evidence="1" id="KW-0479">Metal-binding</keyword>
<dbReference type="AlphaFoldDB" id="A0A319DIJ6"/>
<dbReference type="EMBL" id="KZ825883">
    <property type="protein sequence ID" value="PYH93877.1"/>
    <property type="molecule type" value="Genomic_DNA"/>
</dbReference>